<accession>A0A1D7YK56</accession>
<gene>
    <name evidence="1" type="ORF">BFF78_35795</name>
</gene>
<dbReference type="InterPro" id="IPR018724">
    <property type="entry name" value="2OG-Fe_dioxygenase"/>
</dbReference>
<dbReference type="Pfam" id="PF10014">
    <property type="entry name" value="2OG-Fe_Oxy_2"/>
    <property type="match status" value="1"/>
</dbReference>
<keyword evidence="2" id="KW-1185">Reference proteome</keyword>
<name>A0A1D7YK56_9ACTN</name>
<evidence type="ECO:0008006" key="3">
    <source>
        <dbReference type="Google" id="ProtNLM"/>
    </source>
</evidence>
<reference evidence="2" key="1">
    <citation type="submission" date="2016-09" db="EMBL/GenBank/DDBJ databases">
        <title>Streptomyces puniciscabiei strain:TW1S1 Genome sequencing and assembly.</title>
        <authorList>
            <person name="Kim M.-K."/>
            <person name="Kim S.B."/>
        </authorList>
    </citation>
    <scope>NUCLEOTIDE SEQUENCE [LARGE SCALE GENOMIC DNA]</scope>
    <source>
        <strain evidence="2">TW1S1</strain>
    </source>
</reference>
<dbReference type="RefSeq" id="WP_069782252.1">
    <property type="nucleotide sequence ID" value="NZ_CP017248.1"/>
</dbReference>
<evidence type="ECO:0000313" key="2">
    <source>
        <dbReference type="Proteomes" id="UP000094960"/>
    </source>
</evidence>
<sequence length="248" mass="27366">MTDIASSMPTTGQQLRDRVPTFSEQVRRTGFVVMRKQELAGLISDADLEELRGAWENLPVDTQIDGVDVYRERRYGRLRVDVDGDTVTFEVLPNAVFRQDSIPLWKGKDRVFEPVAEDVLLSTGMRALVGFNARMATALNGNTSWKVGVHLVRVVARAGAHGLPTPEGRHRDGHSYVGLHLMRRDGVTGGLSTVHPNDGSDIVQTTLLQPLDSMFFDDNMITHEVSPTVSQGASGVRDMLQIDFNPVA</sequence>
<protein>
    <recommendedName>
        <fullName evidence="3">2OG-Fe dioxygenase family protein</fullName>
    </recommendedName>
</protein>
<dbReference type="GO" id="GO:0051213">
    <property type="term" value="F:dioxygenase activity"/>
    <property type="evidence" value="ECO:0007669"/>
    <property type="project" value="InterPro"/>
</dbReference>
<proteinExistence type="predicted"/>
<dbReference type="AlphaFoldDB" id="A0A1D7YK56"/>
<evidence type="ECO:0000313" key="1">
    <source>
        <dbReference type="EMBL" id="AOR35729.1"/>
    </source>
</evidence>
<dbReference type="Proteomes" id="UP000094960">
    <property type="component" value="Chromosome"/>
</dbReference>
<dbReference type="KEGG" id="spun:BFF78_35795"/>
<organism evidence="1 2">
    <name type="scientific">Streptomyces fodineus</name>
    <dbReference type="NCBI Taxonomy" id="1904616"/>
    <lineage>
        <taxon>Bacteria</taxon>
        <taxon>Bacillati</taxon>
        <taxon>Actinomycetota</taxon>
        <taxon>Actinomycetes</taxon>
        <taxon>Kitasatosporales</taxon>
        <taxon>Streptomycetaceae</taxon>
        <taxon>Streptomyces</taxon>
    </lineage>
</organism>
<dbReference type="EMBL" id="CP017248">
    <property type="protein sequence ID" value="AOR35729.1"/>
    <property type="molecule type" value="Genomic_DNA"/>
</dbReference>
<dbReference type="Gene3D" id="2.60.120.620">
    <property type="entry name" value="q2cbj1_9rhob like domain"/>
    <property type="match status" value="1"/>
</dbReference>